<dbReference type="RefSeq" id="WP_073278100.1">
    <property type="nucleotide sequence ID" value="NZ_FRAC01000018.1"/>
</dbReference>
<dbReference type="AlphaFoldDB" id="A0A1M6VQ49"/>
<dbReference type="EMBL" id="FRAC01000018">
    <property type="protein sequence ID" value="SHK83623.1"/>
    <property type="molecule type" value="Genomic_DNA"/>
</dbReference>
<evidence type="ECO:0000313" key="2">
    <source>
        <dbReference type="EMBL" id="SHK83623.1"/>
    </source>
</evidence>
<proteinExistence type="predicted"/>
<dbReference type="OrthoDB" id="9830155at2"/>
<gene>
    <name evidence="2" type="ORF">SAMN02745136_03459</name>
</gene>
<evidence type="ECO:0000313" key="3">
    <source>
        <dbReference type="Proteomes" id="UP000184386"/>
    </source>
</evidence>
<dbReference type="InterPro" id="IPR025164">
    <property type="entry name" value="Toastrack_DUF4097"/>
</dbReference>
<dbReference type="STRING" id="1121322.SAMN02745136_03459"/>
<protein>
    <recommendedName>
        <fullName evidence="1">DUF4097 domain-containing protein</fullName>
    </recommendedName>
</protein>
<feature type="domain" description="DUF4097" evidence="1">
    <location>
        <begin position="13"/>
        <end position="162"/>
    </location>
</feature>
<reference evidence="2 3" key="1">
    <citation type="submission" date="2016-11" db="EMBL/GenBank/DDBJ databases">
        <authorList>
            <person name="Jaros S."/>
            <person name="Januszkiewicz K."/>
            <person name="Wedrychowicz H."/>
        </authorList>
    </citation>
    <scope>NUCLEOTIDE SEQUENCE [LARGE SCALE GENOMIC DNA]</scope>
    <source>
        <strain evidence="2 3">DSM 15929</strain>
    </source>
</reference>
<organism evidence="2 3">
    <name type="scientific">Anaerocolumna jejuensis DSM 15929</name>
    <dbReference type="NCBI Taxonomy" id="1121322"/>
    <lineage>
        <taxon>Bacteria</taxon>
        <taxon>Bacillati</taxon>
        <taxon>Bacillota</taxon>
        <taxon>Clostridia</taxon>
        <taxon>Lachnospirales</taxon>
        <taxon>Lachnospiraceae</taxon>
        <taxon>Anaerocolumna</taxon>
    </lineage>
</organism>
<name>A0A1M6VQ49_9FIRM</name>
<evidence type="ECO:0000259" key="1">
    <source>
        <dbReference type="Pfam" id="PF13349"/>
    </source>
</evidence>
<keyword evidence="3" id="KW-1185">Reference proteome</keyword>
<dbReference type="Proteomes" id="UP000184386">
    <property type="component" value="Unassembled WGS sequence"/>
</dbReference>
<dbReference type="Pfam" id="PF13349">
    <property type="entry name" value="DUF4097"/>
    <property type="match status" value="1"/>
</dbReference>
<accession>A0A1M6VQ49</accession>
<sequence length="231" mass="26092">MGLKFAEFELDNIQKIQINCRIFKIRVVSCQSGKLELSWIDTSTRSLTAEQRNNELIITDNAAVALYGTLRLIDLKRDAQLLIKVPENYQGIITLQSNEEKIHLTDVKTNGNIGVASNTGEIILENVETKVIDIRGNHGKINCLAIKATEKIDISSQNGSIDCCINDREENYTIYCKTQNRRCNFPECKGDGDKKLCITSKLGNISVKFQGGNLARNTSNRYNRRNSFKDW</sequence>